<dbReference type="PROSITE" id="PS51003">
    <property type="entry name" value="CYTB_CTER"/>
    <property type="match status" value="1"/>
</dbReference>
<protein>
    <recommendedName>
        <fullName evidence="8">Cytochrome b/b6 C-terminal region profile domain-containing protein</fullName>
    </recommendedName>
</protein>
<accession>A0ABV9XHR0</accession>
<proteinExistence type="predicted"/>
<sequence length="100" mass="10841">MTPTHTTPAPHPTWWRGPFVVSLPTVPLLVWEYLTFRAEGYTSGFETMVVLAAVLLAVSWLLPHRRSLRGLRFLAAGAAFTLALLPLLLVALMAAAMAGA</sequence>
<keyword evidence="2" id="KW-0813">Transport</keyword>
<reference evidence="10" key="1">
    <citation type="journal article" date="2019" name="Int. J. Syst. Evol. Microbiol.">
        <title>The Global Catalogue of Microorganisms (GCM) 10K type strain sequencing project: providing services to taxonomists for standard genome sequencing and annotation.</title>
        <authorList>
            <consortium name="The Broad Institute Genomics Platform"/>
            <consortium name="The Broad Institute Genome Sequencing Center for Infectious Disease"/>
            <person name="Wu L."/>
            <person name="Ma J."/>
        </authorList>
    </citation>
    <scope>NUCLEOTIDE SEQUENCE [LARGE SCALE GENOMIC DNA]</scope>
    <source>
        <strain evidence="10">CGMCC 4.1648</strain>
    </source>
</reference>
<keyword evidence="5 7" id="KW-1133">Transmembrane helix</keyword>
<dbReference type="EMBL" id="JBHSJD010000017">
    <property type="protein sequence ID" value="MFC5024900.1"/>
    <property type="molecule type" value="Genomic_DNA"/>
</dbReference>
<organism evidence="9 10">
    <name type="scientific">Streptomyces coeruleoprunus</name>
    <dbReference type="NCBI Taxonomy" id="285563"/>
    <lineage>
        <taxon>Bacteria</taxon>
        <taxon>Bacillati</taxon>
        <taxon>Actinomycetota</taxon>
        <taxon>Actinomycetes</taxon>
        <taxon>Kitasatosporales</taxon>
        <taxon>Streptomycetaceae</taxon>
        <taxon>Streptomyces</taxon>
    </lineage>
</organism>
<comment type="subcellular location">
    <subcellularLocation>
        <location evidence="1">Membrane</location>
        <topology evidence="1">Multi-pass membrane protein</topology>
    </subcellularLocation>
</comment>
<feature type="domain" description="Cytochrome b/b6 C-terminal region profile" evidence="8">
    <location>
        <begin position="1"/>
        <end position="100"/>
    </location>
</feature>
<evidence type="ECO:0000256" key="2">
    <source>
        <dbReference type="ARBA" id="ARBA00022448"/>
    </source>
</evidence>
<keyword evidence="10" id="KW-1185">Reference proteome</keyword>
<dbReference type="Proteomes" id="UP001595829">
    <property type="component" value="Unassembled WGS sequence"/>
</dbReference>
<gene>
    <name evidence="9" type="ORF">ACFPM3_22505</name>
</gene>
<feature type="transmembrane region" description="Helical" evidence="7">
    <location>
        <begin position="41"/>
        <end position="62"/>
    </location>
</feature>
<evidence type="ECO:0000256" key="3">
    <source>
        <dbReference type="ARBA" id="ARBA00022692"/>
    </source>
</evidence>
<evidence type="ECO:0000256" key="5">
    <source>
        <dbReference type="ARBA" id="ARBA00022989"/>
    </source>
</evidence>
<evidence type="ECO:0000259" key="8">
    <source>
        <dbReference type="PROSITE" id="PS51003"/>
    </source>
</evidence>
<keyword evidence="6 7" id="KW-0472">Membrane</keyword>
<keyword evidence="4" id="KW-0249">Electron transport</keyword>
<name>A0ABV9XHR0_9ACTN</name>
<evidence type="ECO:0000313" key="9">
    <source>
        <dbReference type="EMBL" id="MFC5024900.1"/>
    </source>
</evidence>
<evidence type="ECO:0000256" key="6">
    <source>
        <dbReference type="ARBA" id="ARBA00023136"/>
    </source>
</evidence>
<comment type="caution">
    <text evidence="9">The sequence shown here is derived from an EMBL/GenBank/DDBJ whole genome shotgun (WGS) entry which is preliminary data.</text>
</comment>
<evidence type="ECO:0000313" key="10">
    <source>
        <dbReference type="Proteomes" id="UP001595829"/>
    </source>
</evidence>
<evidence type="ECO:0000256" key="7">
    <source>
        <dbReference type="SAM" id="Phobius"/>
    </source>
</evidence>
<keyword evidence="3 7" id="KW-0812">Transmembrane</keyword>
<dbReference type="RefSeq" id="WP_345691133.1">
    <property type="nucleotide sequence ID" value="NZ_BAABIT010000001.1"/>
</dbReference>
<evidence type="ECO:0000256" key="4">
    <source>
        <dbReference type="ARBA" id="ARBA00022982"/>
    </source>
</evidence>
<feature type="transmembrane region" description="Helical" evidence="7">
    <location>
        <begin position="74"/>
        <end position="98"/>
    </location>
</feature>
<evidence type="ECO:0000256" key="1">
    <source>
        <dbReference type="ARBA" id="ARBA00004141"/>
    </source>
</evidence>
<dbReference type="InterPro" id="IPR005798">
    <property type="entry name" value="Cyt_b/b6_C"/>
</dbReference>